<keyword evidence="2" id="KW-0472">Membrane</keyword>
<feature type="compositionally biased region" description="Low complexity" evidence="1">
    <location>
        <begin position="61"/>
        <end position="71"/>
    </location>
</feature>
<dbReference type="Pfam" id="PF13399">
    <property type="entry name" value="LytR_C"/>
    <property type="match status" value="1"/>
</dbReference>
<feature type="compositionally biased region" description="Low complexity" evidence="1">
    <location>
        <begin position="176"/>
        <end position="186"/>
    </location>
</feature>
<organism evidence="4 5">
    <name type="scientific">Jiangella alba</name>
    <dbReference type="NCBI Taxonomy" id="561176"/>
    <lineage>
        <taxon>Bacteria</taxon>
        <taxon>Bacillati</taxon>
        <taxon>Actinomycetota</taxon>
        <taxon>Actinomycetes</taxon>
        <taxon>Jiangellales</taxon>
        <taxon>Jiangellaceae</taxon>
        <taxon>Jiangella</taxon>
    </lineage>
</organism>
<dbReference type="Proteomes" id="UP000181980">
    <property type="component" value="Unassembled WGS sequence"/>
</dbReference>
<evidence type="ECO:0000313" key="4">
    <source>
        <dbReference type="EMBL" id="SEF13641.1"/>
    </source>
</evidence>
<keyword evidence="2" id="KW-1133">Transmembrane helix</keyword>
<evidence type="ECO:0000313" key="5">
    <source>
        <dbReference type="Proteomes" id="UP000181980"/>
    </source>
</evidence>
<dbReference type="EMBL" id="FNUC01000004">
    <property type="protein sequence ID" value="SEF13641.1"/>
    <property type="molecule type" value="Genomic_DNA"/>
</dbReference>
<proteinExistence type="predicted"/>
<gene>
    <name evidence="4" type="ORF">SAMN04488561_4436</name>
</gene>
<dbReference type="OrthoDB" id="4864198at2"/>
<feature type="region of interest" description="Disordered" evidence="1">
    <location>
        <begin position="51"/>
        <end position="71"/>
    </location>
</feature>
<keyword evidence="5" id="KW-1185">Reference proteome</keyword>
<dbReference type="AlphaFoldDB" id="A0A1H5PKK5"/>
<feature type="region of interest" description="Disordered" evidence="1">
    <location>
        <begin position="165"/>
        <end position="186"/>
    </location>
</feature>
<evidence type="ECO:0000259" key="3">
    <source>
        <dbReference type="Pfam" id="PF13399"/>
    </source>
</evidence>
<dbReference type="STRING" id="561176.SAMN04488561_4436"/>
<accession>A0A1H5PKK5</accession>
<dbReference type="InterPro" id="IPR027381">
    <property type="entry name" value="LytR/CpsA/Psr_C"/>
</dbReference>
<sequence>MAFEDEQLTEEESARRHHWRRIRTSVTLLVLIGVVIGAAWYSWANVVGEEEPGTAGSTTQPCAPGAPTSAPAPADVQVNVYNATDRNGLASAVARQVRDRGFTVVDVDNDPLSKSVTGTAEVRSRPDDQAAAELVATLVPGAVYVPDERTEATIDLVLGDTFEALADPAAPPPTPSAELPPCQAAS</sequence>
<evidence type="ECO:0000256" key="1">
    <source>
        <dbReference type="SAM" id="MobiDB-lite"/>
    </source>
</evidence>
<protein>
    <submittedName>
        <fullName evidence="4">LytR cell envelope-related transcriptional attenuator</fullName>
    </submittedName>
</protein>
<name>A0A1H5PKK5_9ACTN</name>
<dbReference type="RefSeq" id="WP_069110133.1">
    <property type="nucleotide sequence ID" value="NZ_FNUC01000004.1"/>
</dbReference>
<feature type="transmembrane region" description="Helical" evidence="2">
    <location>
        <begin position="25"/>
        <end position="43"/>
    </location>
</feature>
<reference evidence="5" key="1">
    <citation type="submission" date="2016-10" db="EMBL/GenBank/DDBJ databases">
        <authorList>
            <person name="Varghese N."/>
            <person name="Submissions S."/>
        </authorList>
    </citation>
    <scope>NUCLEOTIDE SEQUENCE [LARGE SCALE GENOMIC DNA]</scope>
    <source>
        <strain evidence="5">DSM 45237</strain>
    </source>
</reference>
<keyword evidence="2" id="KW-0812">Transmembrane</keyword>
<feature type="domain" description="LytR/CpsA/Psr regulator C-terminal" evidence="3">
    <location>
        <begin position="75"/>
        <end position="162"/>
    </location>
</feature>
<evidence type="ECO:0000256" key="2">
    <source>
        <dbReference type="SAM" id="Phobius"/>
    </source>
</evidence>
<dbReference type="Gene3D" id="3.30.70.2390">
    <property type="match status" value="1"/>
</dbReference>